<dbReference type="RefSeq" id="WP_390199358.1">
    <property type="nucleotide sequence ID" value="NZ_JBHSDV010000003.1"/>
</dbReference>
<evidence type="ECO:0000256" key="6">
    <source>
        <dbReference type="ARBA" id="ARBA00023136"/>
    </source>
</evidence>
<evidence type="ECO:0000256" key="5">
    <source>
        <dbReference type="ARBA" id="ARBA00022989"/>
    </source>
</evidence>
<feature type="transmembrane region" description="Helical" evidence="7">
    <location>
        <begin position="60"/>
        <end position="83"/>
    </location>
</feature>
<evidence type="ECO:0000256" key="7">
    <source>
        <dbReference type="SAM" id="Phobius"/>
    </source>
</evidence>
<evidence type="ECO:0000256" key="4">
    <source>
        <dbReference type="ARBA" id="ARBA00022692"/>
    </source>
</evidence>
<keyword evidence="6 7" id="KW-0472">Membrane</keyword>
<proteinExistence type="inferred from homology"/>
<accession>A0ABV8VV34</accession>
<comment type="similarity">
    <text evidence="2">Belongs to the UPF0702 family.</text>
</comment>
<comment type="subcellular location">
    <subcellularLocation>
        <location evidence="1">Cell membrane</location>
        <topology evidence="1">Multi-pass membrane protein</topology>
    </subcellularLocation>
</comment>
<keyword evidence="3" id="KW-1003">Cell membrane</keyword>
<evidence type="ECO:0000256" key="3">
    <source>
        <dbReference type="ARBA" id="ARBA00022475"/>
    </source>
</evidence>
<feature type="transmembrane region" description="Helical" evidence="7">
    <location>
        <begin position="36"/>
        <end position="54"/>
    </location>
</feature>
<feature type="domain" description="YetF C-terminal" evidence="8">
    <location>
        <begin position="84"/>
        <end position="209"/>
    </location>
</feature>
<evidence type="ECO:0000259" key="8">
    <source>
        <dbReference type="Pfam" id="PF04239"/>
    </source>
</evidence>
<dbReference type="InterPro" id="IPR007353">
    <property type="entry name" value="DUF421"/>
</dbReference>
<comment type="caution">
    <text evidence="9">The sequence shown here is derived from an EMBL/GenBank/DDBJ whole genome shotgun (WGS) entry which is preliminary data.</text>
</comment>
<organism evidence="9 10">
    <name type="scientific">Gracilibacillus marinus</name>
    <dbReference type="NCBI Taxonomy" id="630535"/>
    <lineage>
        <taxon>Bacteria</taxon>
        <taxon>Bacillati</taxon>
        <taxon>Bacillota</taxon>
        <taxon>Bacilli</taxon>
        <taxon>Bacillales</taxon>
        <taxon>Bacillaceae</taxon>
        <taxon>Gracilibacillus</taxon>
    </lineage>
</organism>
<keyword evidence="5 7" id="KW-1133">Transmembrane helix</keyword>
<sequence length="224" mass="25717">MSIEEIGLLLMRTLFYYIVVVIIFRMMGKREVGELSLLDIVVYIMIAEIAVMTIDDLDLYFGYGLIPMLLLMVIQRLTAWISLKSPLFRAWFEGKPSIIITQGKIDEYAMKKNRFNFDDLLQQLRENGTESINDVAYAILEPSGKLSIIENKKAHPLGDAMNGLVLPLIVDGHIQIGALHQLKKDREWLTQQIKKRGFDTINEVSFCSIDSSGEWFVDRKNEEK</sequence>
<keyword evidence="4 7" id="KW-0812">Transmembrane</keyword>
<protein>
    <submittedName>
        <fullName evidence="9">DUF421 domain-containing protein</fullName>
    </submittedName>
</protein>
<evidence type="ECO:0000256" key="1">
    <source>
        <dbReference type="ARBA" id="ARBA00004651"/>
    </source>
</evidence>
<dbReference type="InterPro" id="IPR023090">
    <property type="entry name" value="UPF0702_alpha/beta_dom_sf"/>
</dbReference>
<feature type="transmembrane region" description="Helical" evidence="7">
    <location>
        <begin position="6"/>
        <end position="24"/>
    </location>
</feature>
<dbReference type="Gene3D" id="3.30.240.20">
    <property type="entry name" value="bsu07140 like domains"/>
    <property type="match status" value="2"/>
</dbReference>
<dbReference type="PANTHER" id="PTHR34582">
    <property type="entry name" value="UPF0702 TRANSMEMBRANE PROTEIN YCAP"/>
    <property type="match status" value="1"/>
</dbReference>
<dbReference type="EMBL" id="JBHSDV010000003">
    <property type="protein sequence ID" value="MFC4388382.1"/>
    <property type="molecule type" value="Genomic_DNA"/>
</dbReference>
<evidence type="ECO:0000313" key="9">
    <source>
        <dbReference type="EMBL" id="MFC4388382.1"/>
    </source>
</evidence>
<keyword evidence="10" id="KW-1185">Reference proteome</keyword>
<evidence type="ECO:0000313" key="10">
    <source>
        <dbReference type="Proteomes" id="UP001595880"/>
    </source>
</evidence>
<name>A0ABV8VV34_9BACI</name>
<dbReference type="PANTHER" id="PTHR34582:SF6">
    <property type="entry name" value="UPF0702 TRANSMEMBRANE PROTEIN YCAP"/>
    <property type="match status" value="1"/>
</dbReference>
<evidence type="ECO:0000256" key="2">
    <source>
        <dbReference type="ARBA" id="ARBA00006448"/>
    </source>
</evidence>
<reference evidence="10" key="1">
    <citation type="journal article" date="2019" name="Int. J. Syst. Evol. Microbiol.">
        <title>The Global Catalogue of Microorganisms (GCM) 10K type strain sequencing project: providing services to taxonomists for standard genome sequencing and annotation.</title>
        <authorList>
            <consortium name="The Broad Institute Genomics Platform"/>
            <consortium name="The Broad Institute Genome Sequencing Center for Infectious Disease"/>
            <person name="Wu L."/>
            <person name="Ma J."/>
        </authorList>
    </citation>
    <scope>NUCLEOTIDE SEQUENCE [LARGE SCALE GENOMIC DNA]</scope>
    <source>
        <strain evidence="10">KACC 14058</strain>
    </source>
</reference>
<dbReference type="Pfam" id="PF04239">
    <property type="entry name" value="DUF421"/>
    <property type="match status" value="1"/>
</dbReference>
<gene>
    <name evidence="9" type="ORF">ACFOZ1_11285</name>
</gene>
<dbReference type="Proteomes" id="UP001595880">
    <property type="component" value="Unassembled WGS sequence"/>
</dbReference>